<dbReference type="Gene3D" id="3.40.309.10">
    <property type="entry name" value="Aldehyde Dehydrogenase, Chain A, domain 2"/>
    <property type="match status" value="1"/>
</dbReference>
<protein>
    <recommendedName>
        <fullName evidence="3">Aldehyde dehydrogenase domain-containing protein</fullName>
    </recommendedName>
</protein>
<dbReference type="GO" id="GO:0004777">
    <property type="term" value="F:succinate-semialdehyde dehydrogenase (NAD+) activity"/>
    <property type="evidence" value="ECO:0007669"/>
    <property type="project" value="TreeGrafter"/>
</dbReference>
<dbReference type="GO" id="GO:0009450">
    <property type="term" value="P:gamma-aminobutyric acid catabolic process"/>
    <property type="evidence" value="ECO:0007669"/>
    <property type="project" value="TreeGrafter"/>
</dbReference>
<dbReference type="InterPro" id="IPR050740">
    <property type="entry name" value="Aldehyde_DH_Superfamily"/>
</dbReference>
<dbReference type="PANTHER" id="PTHR43353:SF5">
    <property type="entry name" value="SUCCINATE-SEMIALDEHYDE DEHYDROGENASE, MITOCHONDRIAL"/>
    <property type="match status" value="1"/>
</dbReference>
<reference evidence="4 5" key="1">
    <citation type="submission" date="2019-04" db="EMBL/GenBank/DDBJ databases">
        <title>Draft genome sequence of Rickettsia asiatica Maytaro1284.</title>
        <authorList>
            <person name="Thu M."/>
            <person name="Qiu Y."/>
            <person name="Nakao R."/>
        </authorList>
    </citation>
    <scope>NUCLEOTIDE SEQUENCE [LARGE SCALE GENOMIC DNA]</scope>
    <source>
        <strain evidence="4 5">Maytaro1284</strain>
    </source>
</reference>
<dbReference type="SUPFAM" id="SSF53720">
    <property type="entry name" value="ALDH-like"/>
    <property type="match status" value="1"/>
</dbReference>
<dbReference type="InterPro" id="IPR016161">
    <property type="entry name" value="Ald_DH/histidinol_DH"/>
</dbReference>
<evidence type="ECO:0000256" key="1">
    <source>
        <dbReference type="ARBA" id="ARBA00009986"/>
    </source>
</evidence>
<keyword evidence="5" id="KW-1185">Reference proteome</keyword>
<dbReference type="AlphaFoldDB" id="A0A510G7H0"/>
<proteinExistence type="inferred from homology"/>
<dbReference type="Gene3D" id="3.40.605.10">
    <property type="entry name" value="Aldehyde Dehydrogenase, Chain A, domain 1"/>
    <property type="match status" value="1"/>
</dbReference>
<sequence length="87" mass="9583">MDIFRTEIFGPVVACYKFQELEEVIERANNTEYSLQGYVYSNNISVAQMIASKLDFSMVSINNPLPANAKAPFAGRKASGFGVEGLI</sequence>
<evidence type="ECO:0000313" key="5">
    <source>
        <dbReference type="Proteomes" id="UP000321183"/>
    </source>
</evidence>
<accession>A0A510G7H0</accession>
<organism evidence="4 5">
    <name type="scientific">Rickettsia asiatica</name>
    <dbReference type="NCBI Taxonomy" id="238800"/>
    <lineage>
        <taxon>Bacteria</taxon>
        <taxon>Pseudomonadati</taxon>
        <taxon>Pseudomonadota</taxon>
        <taxon>Alphaproteobacteria</taxon>
        <taxon>Rickettsiales</taxon>
        <taxon>Rickettsiaceae</taxon>
        <taxon>Rickettsieae</taxon>
        <taxon>Rickettsia</taxon>
        <taxon>spotted fever group</taxon>
    </lineage>
</organism>
<evidence type="ECO:0000259" key="3">
    <source>
        <dbReference type="Pfam" id="PF00171"/>
    </source>
</evidence>
<keyword evidence="2" id="KW-0560">Oxidoreductase</keyword>
<dbReference type="KEGG" id="ras:RAS_06350"/>
<dbReference type="InterPro" id="IPR016163">
    <property type="entry name" value="Ald_DH_C"/>
</dbReference>
<dbReference type="InterPro" id="IPR015590">
    <property type="entry name" value="Aldehyde_DH_dom"/>
</dbReference>
<dbReference type="Proteomes" id="UP000321183">
    <property type="component" value="Chromosome"/>
</dbReference>
<gene>
    <name evidence="4" type="ORF">RAS_06350</name>
</gene>
<evidence type="ECO:0000313" key="4">
    <source>
        <dbReference type="EMBL" id="BBJ31526.1"/>
    </source>
</evidence>
<dbReference type="PANTHER" id="PTHR43353">
    <property type="entry name" value="SUCCINATE-SEMIALDEHYDE DEHYDROGENASE, MITOCHONDRIAL"/>
    <property type="match status" value="1"/>
</dbReference>
<name>A0A510G7H0_9RICK</name>
<feature type="domain" description="Aldehyde dehydrogenase" evidence="3">
    <location>
        <begin position="1"/>
        <end position="85"/>
    </location>
</feature>
<comment type="similarity">
    <text evidence="1">Belongs to the aldehyde dehydrogenase family.</text>
</comment>
<dbReference type="InterPro" id="IPR016162">
    <property type="entry name" value="Ald_DH_N"/>
</dbReference>
<evidence type="ECO:0000256" key="2">
    <source>
        <dbReference type="ARBA" id="ARBA00023002"/>
    </source>
</evidence>
<dbReference type="Pfam" id="PF00171">
    <property type="entry name" value="Aldedh"/>
    <property type="match status" value="1"/>
</dbReference>
<dbReference type="EMBL" id="AP019563">
    <property type="protein sequence ID" value="BBJ31526.1"/>
    <property type="molecule type" value="Genomic_DNA"/>
</dbReference>